<proteinExistence type="predicted"/>
<evidence type="ECO:0000313" key="1">
    <source>
        <dbReference type="EMBL" id="SMC39551.1"/>
    </source>
</evidence>
<organism evidence="1 2">
    <name type="scientific">Aristaeella lactis</name>
    <dbReference type="NCBI Taxonomy" id="3046383"/>
    <lineage>
        <taxon>Bacteria</taxon>
        <taxon>Bacillati</taxon>
        <taxon>Bacillota</taxon>
        <taxon>Clostridia</taxon>
        <taxon>Eubacteriales</taxon>
        <taxon>Aristaeellaceae</taxon>
        <taxon>Aristaeella</taxon>
    </lineage>
</organism>
<reference evidence="1" key="1">
    <citation type="submission" date="2017-04" db="EMBL/GenBank/DDBJ databases">
        <authorList>
            <person name="Varghese N."/>
            <person name="Submissions S."/>
        </authorList>
    </citation>
    <scope>NUCLEOTIDE SEQUENCE</scope>
    <source>
        <strain evidence="1">WTE2008</strain>
    </source>
</reference>
<dbReference type="EMBL" id="FWXZ01000001">
    <property type="protein sequence ID" value="SMC39551.1"/>
    <property type="molecule type" value="Genomic_DNA"/>
</dbReference>
<gene>
    <name evidence="1" type="ORF">SAMN06297397_0590</name>
</gene>
<evidence type="ECO:0000313" key="2">
    <source>
        <dbReference type="Proteomes" id="UP000192328"/>
    </source>
</evidence>
<dbReference type="Proteomes" id="UP000192328">
    <property type="component" value="Unassembled WGS sequence"/>
</dbReference>
<accession>A0AC61PIG6</accession>
<sequence>MIHVYDKGNSAYDKNGNVILFPKNGTVRMAAGGNYELQMVCPMDAEGGYKHLIREAVVKAPVPKETIETAYSGMEVDLYVTNQAAALRSGKNEPSTINYPTWTANPETPYTAGSKVTYLNKNYQCNQFDATSPQSVIPPNANSWWTEIARTTSGDPVLVNLKSGTSLYYVSGPDGNGWYTMCTTYGLEGYIKGTQITYSRHLTPAETQPRTITEQLFRIKTVNRDKMNNTVTVNAKHISYDMNGVLIKNAKINRKSPAEALAWIEQAFMITYPGTIATNMPTNADATYSAEISGKSGMYALIDPDKGVVPCFGAEFRRDNWDLFVMAKTNTDRGFRIRYSNNMQGVQWKTDSSSLKTRIVPVAKDEDGSDLYLTPTEWINSSHINDYDTIYMERLKVNGQVGKDDGTETDTKWTAATLRAEMRKQAQSLFDVDHVDVPSDEITVAFEMMGDTAEYPWLKALQSMVLYDTVIAIDEDTGLSASVTVDELEFDIVKKKITAAKLTNYKAYNVKNVGGFNVLDNSITGDKLTDEAGEQLISSAVNSATESATEYTDQKAYQTRQQAAADTDDAINGYDSQIKNWIAQNYQPLPNRRSIEEEGR</sequence>
<comment type="caution">
    <text evidence="1">The sequence shown here is derived from an EMBL/GenBank/DDBJ whole genome shotgun (WGS) entry which is preliminary data.</text>
</comment>
<name>A0AC61PIG6_9FIRM</name>
<keyword evidence="2" id="KW-1185">Reference proteome</keyword>
<protein>
    <submittedName>
        <fullName evidence="1">Phage minor structural protein, N-terminal region</fullName>
    </submittedName>
</protein>